<dbReference type="SUPFAM" id="SSF52540">
    <property type="entry name" value="P-loop containing nucleoside triphosphate hydrolases"/>
    <property type="match status" value="1"/>
</dbReference>
<dbReference type="Pfam" id="PF00931">
    <property type="entry name" value="NB-ARC"/>
    <property type="match status" value="1"/>
</dbReference>
<keyword evidence="3" id="KW-1185">Reference proteome</keyword>
<reference evidence="3" key="1">
    <citation type="journal article" date="2019" name="Int. J. Syst. Evol. Microbiol.">
        <title>The Global Catalogue of Microorganisms (GCM) 10K type strain sequencing project: providing services to taxonomists for standard genome sequencing and annotation.</title>
        <authorList>
            <consortium name="The Broad Institute Genomics Platform"/>
            <consortium name="The Broad Institute Genome Sequencing Center for Infectious Disease"/>
            <person name="Wu L."/>
            <person name="Ma J."/>
        </authorList>
    </citation>
    <scope>NUCLEOTIDE SEQUENCE [LARGE SCALE GENOMIC DNA]</scope>
    <source>
        <strain evidence="3">JCM 16013</strain>
    </source>
</reference>
<dbReference type="InterPro" id="IPR019734">
    <property type="entry name" value="TPR_rpt"/>
</dbReference>
<dbReference type="PRINTS" id="PR00364">
    <property type="entry name" value="DISEASERSIST"/>
</dbReference>
<dbReference type="PANTHER" id="PTHR47691">
    <property type="entry name" value="REGULATOR-RELATED"/>
    <property type="match status" value="1"/>
</dbReference>
<dbReference type="PANTHER" id="PTHR47691:SF3">
    <property type="entry name" value="HTH-TYPE TRANSCRIPTIONAL REGULATOR RV0890C-RELATED"/>
    <property type="match status" value="1"/>
</dbReference>
<dbReference type="SMART" id="SM00028">
    <property type="entry name" value="TPR"/>
    <property type="match status" value="3"/>
</dbReference>
<feature type="domain" description="NB-ARC" evidence="1">
    <location>
        <begin position="145"/>
        <end position="295"/>
    </location>
</feature>
<proteinExistence type="predicted"/>
<evidence type="ECO:0000313" key="3">
    <source>
        <dbReference type="Proteomes" id="UP001499854"/>
    </source>
</evidence>
<dbReference type="Gene3D" id="1.10.8.430">
    <property type="entry name" value="Helical domain of apoptotic protease-activating factors"/>
    <property type="match status" value="1"/>
</dbReference>
<evidence type="ECO:0000313" key="2">
    <source>
        <dbReference type="EMBL" id="GAA1995687.1"/>
    </source>
</evidence>
<dbReference type="RefSeq" id="WP_344661523.1">
    <property type="nucleotide sequence ID" value="NZ_BAAAQM010000055.1"/>
</dbReference>
<dbReference type="EMBL" id="BAAAQM010000055">
    <property type="protein sequence ID" value="GAA1995687.1"/>
    <property type="molecule type" value="Genomic_DNA"/>
</dbReference>
<organism evidence="2 3">
    <name type="scientific">Catenulispora subtropica</name>
    <dbReference type="NCBI Taxonomy" id="450798"/>
    <lineage>
        <taxon>Bacteria</taxon>
        <taxon>Bacillati</taxon>
        <taxon>Actinomycetota</taxon>
        <taxon>Actinomycetes</taxon>
        <taxon>Catenulisporales</taxon>
        <taxon>Catenulisporaceae</taxon>
        <taxon>Catenulispora</taxon>
    </lineage>
</organism>
<name>A0ABP5EE96_9ACTN</name>
<dbReference type="Gene3D" id="3.40.50.300">
    <property type="entry name" value="P-loop containing nucleotide triphosphate hydrolases"/>
    <property type="match status" value="1"/>
</dbReference>
<dbReference type="InterPro" id="IPR042197">
    <property type="entry name" value="Apaf_helical"/>
</dbReference>
<comment type="caution">
    <text evidence="2">The sequence shown here is derived from an EMBL/GenBank/DDBJ whole genome shotgun (WGS) entry which is preliminary data.</text>
</comment>
<dbReference type="InterPro" id="IPR027417">
    <property type="entry name" value="P-loop_NTPase"/>
</dbReference>
<dbReference type="SUPFAM" id="SSF48452">
    <property type="entry name" value="TPR-like"/>
    <property type="match status" value="1"/>
</dbReference>
<accession>A0ABP5EE96</accession>
<evidence type="ECO:0000259" key="1">
    <source>
        <dbReference type="Pfam" id="PF00931"/>
    </source>
</evidence>
<sequence length="775" mass="83338">MDVNAAPDPGEARDLPEFISALVRLRLWAGGPSYRTLAKRVGPLMRPPQVLPHTTIGDVFQDRRRWLDIDLVTGVVRALGLSEADVARWRAACVRVHAEAKSGPAAGVLRQLPAGVATFTGRERELAGLTAAVDAARRTGTTVVISAIEGMGGVGKTQLALHAVGRLADEGRFRDAQLYVNLHSFDPERPPADPAQVLDGLLRALQVPARQIPAGLDERAAMFRDRLHGRDAVLILDDAAGAEQIRDLIPASPSCAVVVTSRRSLAELDGARLFALDVFSREEALELLVKVVGRERIAAEPEAADEILAAVGGLPLAVALIAARLRARPAWGLAEAAGVLRARGLDAIRAGDRSLRSVLDLSFHGLSDGARAALGAIGVHPGADYTAPAIAAVTGGGVAQAEEALEELVLASLARERVSDRFEVHDLVRAYASEVVADGASFDRAGALARLSRWFLLAARSAASAMDTPALPDLADPDPGDLAPPVFDSYDAAMAWFDAERENLVAVHRAAASADLYEVVWQLPIATGQYRKVRFRMAEHLEANQLALDAARSRGDKSVLGWHLLLAAGPLQYLDRREESGACIDEALAIYRDLRDARCEGWALLEKGVLDNLRGRHHEAISALERSLVLNESFGDRRRVMICGVNLGVAHAHLGDPKAALRFFEPALAEARANDERRAVCILLGDIGEMRLALGEIELARSSYSEQAERTAALGNRYDHAVALVGLGDTLKAEGRFDEARELWKQAYEESVEIGSLRVDAIRQRIQALGDPLSS</sequence>
<gene>
    <name evidence="2" type="ORF">GCM10009838_70700</name>
</gene>
<dbReference type="InterPro" id="IPR002182">
    <property type="entry name" value="NB-ARC"/>
</dbReference>
<protein>
    <submittedName>
        <fullName evidence="2">Tetratricopeptide repeat protein</fullName>
    </submittedName>
</protein>
<dbReference type="Proteomes" id="UP001499854">
    <property type="component" value="Unassembled WGS sequence"/>
</dbReference>
<dbReference type="Gene3D" id="1.25.40.10">
    <property type="entry name" value="Tetratricopeptide repeat domain"/>
    <property type="match status" value="1"/>
</dbReference>
<dbReference type="InterPro" id="IPR011990">
    <property type="entry name" value="TPR-like_helical_dom_sf"/>
</dbReference>